<protein>
    <submittedName>
        <fullName evidence="2">Uncharacterized protein</fullName>
    </submittedName>
</protein>
<evidence type="ECO:0000313" key="3">
    <source>
        <dbReference type="Proteomes" id="UP001152562"/>
    </source>
</evidence>
<sequence length="182" mass="20946">MSLSKGNLQRNRPQKHQNRTTFKNDLHDTSKKTKTLNALQISGVCPRCKEIIEWKIKYKKYKPLAVPRKCVGCDEKNVKQAYHIFCKKCAAEKNVCAKCCKPIENTTTDPIGHEMSENEIQAMIKNLPERKKRTLLRHLKKQEGGHTPEQIEKLMSEMATLDDDSFEGLTSEEDHCDSDNED</sequence>
<dbReference type="Pfam" id="PF10217">
    <property type="entry name" value="DUF2039"/>
    <property type="match status" value="1"/>
</dbReference>
<comment type="caution">
    <text evidence="2">The sequence shown here is derived from an EMBL/GenBank/DDBJ whole genome shotgun (WGS) entry which is preliminary data.</text>
</comment>
<feature type="region of interest" description="Disordered" evidence="1">
    <location>
        <begin position="161"/>
        <end position="182"/>
    </location>
</feature>
<reference evidence="2" key="1">
    <citation type="submission" date="2022-05" db="EMBL/GenBank/DDBJ databases">
        <authorList>
            <person name="Okamura Y."/>
        </authorList>
    </citation>
    <scope>NUCLEOTIDE SEQUENCE</scope>
</reference>
<dbReference type="Proteomes" id="UP001152562">
    <property type="component" value="Unassembled WGS sequence"/>
</dbReference>
<dbReference type="EMBL" id="CALOZG010000011">
    <property type="protein sequence ID" value="CAH4030814.1"/>
    <property type="molecule type" value="Genomic_DNA"/>
</dbReference>
<proteinExistence type="predicted"/>
<evidence type="ECO:0000313" key="2">
    <source>
        <dbReference type="EMBL" id="CAH4030814.1"/>
    </source>
</evidence>
<dbReference type="PANTHER" id="PTHR22876">
    <property type="entry name" value="ZGC:101016"/>
    <property type="match status" value="1"/>
</dbReference>
<dbReference type="AlphaFoldDB" id="A0A9P0TP25"/>
<feature type="compositionally biased region" description="Polar residues" evidence="1">
    <location>
        <begin position="1"/>
        <end position="11"/>
    </location>
</feature>
<feature type="region of interest" description="Disordered" evidence="1">
    <location>
        <begin position="1"/>
        <end position="29"/>
    </location>
</feature>
<dbReference type="PANTHER" id="PTHR22876:SF5">
    <property type="entry name" value="CHROMOSOME 9 OPEN READING FRAME 85"/>
    <property type="match status" value="1"/>
</dbReference>
<dbReference type="InterPro" id="IPR019351">
    <property type="entry name" value="DUF2039"/>
</dbReference>
<name>A0A9P0TP25_PIEBR</name>
<keyword evidence="3" id="KW-1185">Reference proteome</keyword>
<organism evidence="2 3">
    <name type="scientific">Pieris brassicae</name>
    <name type="common">White butterfly</name>
    <name type="synonym">Large white butterfly</name>
    <dbReference type="NCBI Taxonomy" id="7116"/>
    <lineage>
        <taxon>Eukaryota</taxon>
        <taxon>Metazoa</taxon>
        <taxon>Ecdysozoa</taxon>
        <taxon>Arthropoda</taxon>
        <taxon>Hexapoda</taxon>
        <taxon>Insecta</taxon>
        <taxon>Pterygota</taxon>
        <taxon>Neoptera</taxon>
        <taxon>Endopterygota</taxon>
        <taxon>Lepidoptera</taxon>
        <taxon>Glossata</taxon>
        <taxon>Ditrysia</taxon>
        <taxon>Papilionoidea</taxon>
        <taxon>Pieridae</taxon>
        <taxon>Pierinae</taxon>
        <taxon>Pieris</taxon>
    </lineage>
</organism>
<gene>
    <name evidence="2" type="ORF">PIBRA_LOCUS7422</name>
</gene>
<evidence type="ECO:0000256" key="1">
    <source>
        <dbReference type="SAM" id="MobiDB-lite"/>
    </source>
</evidence>
<accession>A0A9P0TP25</accession>